<dbReference type="GO" id="GO:0000467">
    <property type="term" value="P:exonucleolytic trimming to generate mature 3'-end of 5.8S rRNA from tricistronic rRNA transcript (SSU-rRNA, 5.8S rRNA, LSU-rRNA)"/>
    <property type="evidence" value="ECO:0007669"/>
    <property type="project" value="TreeGrafter"/>
</dbReference>
<evidence type="ECO:0000256" key="3">
    <source>
        <dbReference type="ARBA" id="ARBA00006678"/>
    </source>
</evidence>
<evidence type="ECO:0000259" key="10">
    <source>
        <dbReference type="Pfam" id="PF01138"/>
    </source>
</evidence>
<dbReference type="Pfam" id="PF01138">
    <property type="entry name" value="RNase_PH"/>
    <property type="match status" value="1"/>
</dbReference>
<keyword evidence="7" id="KW-0694">RNA-binding</keyword>
<keyword evidence="5" id="KW-0698">rRNA processing</keyword>
<dbReference type="GO" id="GO:0034475">
    <property type="term" value="P:U4 snRNA 3'-end processing"/>
    <property type="evidence" value="ECO:0007669"/>
    <property type="project" value="TreeGrafter"/>
</dbReference>
<keyword evidence="6" id="KW-0271">Exosome</keyword>
<gene>
    <name evidence="12" type="ORF">jhhlp_004167</name>
</gene>
<keyword evidence="13" id="KW-1185">Reference proteome</keyword>
<comment type="subcellular location">
    <subcellularLocation>
        <location evidence="1">Cytoplasm</location>
    </subcellularLocation>
    <subcellularLocation>
        <location evidence="2">Nucleus</location>
        <location evidence="2">Nucleolus</location>
    </subcellularLocation>
</comment>
<evidence type="ECO:0000256" key="1">
    <source>
        <dbReference type="ARBA" id="ARBA00004496"/>
    </source>
</evidence>
<dbReference type="GO" id="GO:0000176">
    <property type="term" value="C:nuclear exosome (RNase complex)"/>
    <property type="evidence" value="ECO:0007669"/>
    <property type="project" value="TreeGrafter"/>
</dbReference>
<dbReference type="SUPFAM" id="SSF55666">
    <property type="entry name" value="Ribonuclease PH domain 2-like"/>
    <property type="match status" value="1"/>
</dbReference>
<dbReference type="InterPro" id="IPR001247">
    <property type="entry name" value="ExoRNase_PH_dom1"/>
</dbReference>
<dbReference type="GO" id="GO:0034473">
    <property type="term" value="P:U1 snRNA 3'-end processing"/>
    <property type="evidence" value="ECO:0007669"/>
    <property type="project" value="TreeGrafter"/>
</dbReference>
<feature type="domain" description="Exoribonuclease phosphorolytic" evidence="10">
    <location>
        <begin position="50"/>
        <end position="221"/>
    </location>
</feature>
<dbReference type="InterPro" id="IPR027408">
    <property type="entry name" value="PNPase/RNase_PH_dom_sf"/>
</dbReference>
<reference evidence="12 13" key="1">
    <citation type="journal article" date="2017" name="G3 (Bethesda)">
        <title>First Draft Genome Sequence of the Pathogenic Fungus Lomentospora prolificans (Formerly Scedosporium prolificans).</title>
        <authorList>
            <person name="Luo R."/>
            <person name="Zimin A."/>
            <person name="Workman R."/>
            <person name="Fan Y."/>
            <person name="Pertea G."/>
            <person name="Grossman N."/>
            <person name="Wear M.P."/>
            <person name="Jia B."/>
            <person name="Miller H."/>
            <person name="Casadevall A."/>
            <person name="Timp W."/>
            <person name="Zhang S.X."/>
            <person name="Salzberg S.L."/>
        </authorList>
    </citation>
    <scope>NUCLEOTIDE SEQUENCE [LARGE SCALE GENOMIC DNA]</scope>
    <source>
        <strain evidence="12 13">JHH-5317</strain>
    </source>
</reference>
<dbReference type="InterPro" id="IPR050590">
    <property type="entry name" value="Exosome_comp_Rrp42_subfam"/>
</dbReference>
<evidence type="ECO:0000313" key="12">
    <source>
        <dbReference type="EMBL" id="PKS09550.1"/>
    </source>
</evidence>
<evidence type="ECO:0000256" key="2">
    <source>
        <dbReference type="ARBA" id="ARBA00004604"/>
    </source>
</evidence>
<sequence length="337" mass="37138">MTSETPRGLPRATFAKLSPHPYLLANLEPSDKENAPARSNGRAPWAARLPTINNSSLTHAHGSSLVRIGDTTVICGVRGETILTSDIPNFRPANRKSELMDYDLLVPNLELATGCSPQFLPGQPPSTLAQTLSTRIYSLLHASNLVNPDDLRIWYKSPLEDEDNEMGGDGNEEDDYEGEDKRALVAYWVLYIDVFFISFDGNPFDAAWAAVVAALRNTKLPKASWDPDREMIICSRDDPRALTINGSPISCTAAIFTGRDTDRPSDGKFWLLLDPDRLEESLCDEAITVVVDRSDGETKILSISKHGGTVATPQLLRGYVTVAEKRWDEFQSAMKAS</sequence>
<comment type="caution">
    <text evidence="12">The sequence shown here is derived from an EMBL/GenBank/DDBJ whole genome shotgun (WGS) entry which is preliminary data.</text>
</comment>
<dbReference type="InterPro" id="IPR036345">
    <property type="entry name" value="ExoRNase_PH_dom2_sf"/>
</dbReference>
<keyword evidence="8" id="KW-0539">Nucleus</keyword>
<dbReference type="InterPro" id="IPR015847">
    <property type="entry name" value="ExoRNase_PH_dom2"/>
</dbReference>
<evidence type="ECO:0000313" key="13">
    <source>
        <dbReference type="Proteomes" id="UP000233524"/>
    </source>
</evidence>
<dbReference type="GO" id="GO:0071035">
    <property type="term" value="P:nuclear polyadenylation-dependent rRNA catabolic process"/>
    <property type="evidence" value="ECO:0007669"/>
    <property type="project" value="TreeGrafter"/>
</dbReference>
<dbReference type="GO" id="GO:0016075">
    <property type="term" value="P:rRNA catabolic process"/>
    <property type="evidence" value="ECO:0007669"/>
    <property type="project" value="TreeGrafter"/>
</dbReference>
<dbReference type="GO" id="GO:0071028">
    <property type="term" value="P:nuclear mRNA surveillance"/>
    <property type="evidence" value="ECO:0007669"/>
    <property type="project" value="TreeGrafter"/>
</dbReference>
<dbReference type="InParanoid" id="A0A2N3NAT3"/>
<name>A0A2N3NAT3_9PEZI</name>
<evidence type="ECO:0000256" key="6">
    <source>
        <dbReference type="ARBA" id="ARBA00022835"/>
    </source>
</evidence>
<dbReference type="GO" id="GO:0000177">
    <property type="term" value="C:cytoplasmic exosome (RNase complex)"/>
    <property type="evidence" value="ECO:0007669"/>
    <property type="project" value="TreeGrafter"/>
</dbReference>
<dbReference type="EMBL" id="NLAX01000010">
    <property type="protein sequence ID" value="PKS09550.1"/>
    <property type="molecule type" value="Genomic_DNA"/>
</dbReference>
<evidence type="ECO:0000256" key="5">
    <source>
        <dbReference type="ARBA" id="ARBA00022552"/>
    </source>
</evidence>
<organism evidence="12 13">
    <name type="scientific">Lomentospora prolificans</name>
    <dbReference type="NCBI Taxonomy" id="41688"/>
    <lineage>
        <taxon>Eukaryota</taxon>
        <taxon>Fungi</taxon>
        <taxon>Dikarya</taxon>
        <taxon>Ascomycota</taxon>
        <taxon>Pezizomycotina</taxon>
        <taxon>Sordariomycetes</taxon>
        <taxon>Hypocreomycetidae</taxon>
        <taxon>Microascales</taxon>
        <taxon>Microascaceae</taxon>
        <taxon>Lomentospora</taxon>
    </lineage>
</organism>
<comment type="similarity">
    <text evidence="3">Belongs to the RNase PH family.</text>
</comment>
<dbReference type="STRING" id="41688.A0A2N3NAT3"/>
<dbReference type="Pfam" id="PF03725">
    <property type="entry name" value="RNase_PH_C"/>
    <property type="match status" value="1"/>
</dbReference>
<keyword evidence="4" id="KW-0963">Cytoplasm</keyword>
<evidence type="ECO:0000256" key="8">
    <source>
        <dbReference type="ARBA" id="ARBA00023242"/>
    </source>
</evidence>
<evidence type="ECO:0000256" key="7">
    <source>
        <dbReference type="ARBA" id="ARBA00022884"/>
    </source>
</evidence>
<dbReference type="GO" id="GO:0034476">
    <property type="term" value="P:U5 snRNA 3'-end processing"/>
    <property type="evidence" value="ECO:0007669"/>
    <property type="project" value="TreeGrafter"/>
</dbReference>
<accession>A0A2N3NAT3</accession>
<dbReference type="PANTHER" id="PTHR11097">
    <property type="entry name" value="EXOSOME COMPLEX EXONUCLEASE RIBOSOMAL RNA PROCESSING PROTEIN"/>
    <property type="match status" value="1"/>
</dbReference>
<dbReference type="OrthoDB" id="45882at2759"/>
<dbReference type="GO" id="GO:0035925">
    <property type="term" value="F:mRNA 3'-UTR AU-rich region binding"/>
    <property type="evidence" value="ECO:0007669"/>
    <property type="project" value="TreeGrafter"/>
</dbReference>
<evidence type="ECO:0000259" key="11">
    <source>
        <dbReference type="Pfam" id="PF03725"/>
    </source>
</evidence>
<protein>
    <recommendedName>
        <fullName evidence="9">Ribosomal RNA-processing protein 43</fullName>
    </recommendedName>
</protein>
<evidence type="ECO:0000256" key="4">
    <source>
        <dbReference type="ARBA" id="ARBA00022490"/>
    </source>
</evidence>
<dbReference type="PANTHER" id="PTHR11097:SF9">
    <property type="entry name" value="EXOSOME COMPLEX COMPONENT RRP43"/>
    <property type="match status" value="1"/>
</dbReference>
<dbReference type="GO" id="GO:0071038">
    <property type="term" value="P:TRAMP-dependent tRNA surveillance pathway"/>
    <property type="evidence" value="ECO:0007669"/>
    <property type="project" value="TreeGrafter"/>
</dbReference>
<proteinExistence type="inferred from homology"/>
<dbReference type="Proteomes" id="UP000233524">
    <property type="component" value="Unassembled WGS sequence"/>
</dbReference>
<dbReference type="SUPFAM" id="SSF54211">
    <property type="entry name" value="Ribosomal protein S5 domain 2-like"/>
    <property type="match status" value="1"/>
</dbReference>
<dbReference type="VEuPathDB" id="FungiDB:jhhlp_004167"/>
<evidence type="ECO:0000256" key="9">
    <source>
        <dbReference type="ARBA" id="ARBA00030617"/>
    </source>
</evidence>
<dbReference type="Gene3D" id="3.30.230.70">
    <property type="entry name" value="GHMP Kinase, N-terminal domain"/>
    <property type="match status" value="1"/>
</dbReference>
<dbReference type="AlphaFoldDB" id="A0A2N3NAT3"/>
<dbReference type="InterPro" id="IPR020568">
    <property type="entry name" value="Ribosomal_Su5_D2-typ_SF"/>
</dbReference>
<dbReference type="GO" id="GO:0005730">
    <property type="term" value="C:nucleolus"/>
    <property type="evidence" value="ECO:0007669"/>
    <property type="project" value="UniProtKB-SubCell"/>
</dbReference>
<feature type="domain" description="Exoribonuclease phosphorolytic" evidence="11">
    <location>
        <begin position="247"/>
        <end position="318"/>
    </location>
</feature>